<reference evidence="1 2" key="1">
    <citation type="submission" date="2019-11" db="EMBL/GenBank/DDBJ databases">
        <title>Whole genome sequence of Oryza granulata.</title>
        <authorList>
            <person name="Li W."/>
        </authorList>
    </citation>
    <scope>NUCLEOTIDE SEQUENCE [LARGE SCALE GENOMIC DNA]</scope>
    <source>
        <strain evidence="2">cv. Menghai</strain>
        <tissue evidence="1">Leaf</tissue>
    </source>
</reference>
<protein>
    <submittedName>
        <fullName evidence="1">Uncharacterized protein</fullName>
    </submittedName>
</protein>
<dbReference type="AlphaFoldDB" id="A0A6G1CA53"/>
<gene>
    <name evidence="1" type="ORF">E2562_033630</name>
</gene>
<name>A0A6G1CA53_9ORYZ</name>
<evidence type="ECO:0000313" key="2">
    <source>
        <dbReference type="Proteomes" id="UP000479710"/>
    </source>
</evidence>
<accession>A0A6G1CA53</accession>
<proteinExistence type="predicted"/>
<keyword evidence="2" id="KW-1185">Reference proteome</keyword>
<evidence type="ECO:0000313" key="1">
    <source>
        <dbReference type="EMBL" id="KAF0897079.1"/>
    </source>
</evidence>
<comment type="caution">
    <text evidence="1">The sequence shown here is derived from an EMBL/GenBank/DDBJ whole genome shotgun (WGS) entry which is preliminary data.</text>
</comment>
<feature type="non-terminal residue" evidence="1">
    <location>
        <position position="1"/>
    </location>
</feature>
<dbReference type="EMBL" id="SPHZ02000010">
    <property type="protein sequence ID" value="KAF0897079.1"/>
    <property type="molecule type" value="Genomic_DNA"/>
</dbReference>
<dbReference type="Proteomes" id="UP000479710">
    <property type="component" value="Unassembled WGS sequence"/>
</dbReference>
<organism evidence="1 2">
    <name type="scientific">Oryza meyeriana var. granulata</name>
    <dbReference type="NCBI Taxonomy" id="110450"/>
    <lineage>
        <taxon>Eukaryota</taxon>
        <taxon>Viridiplantae</taxon>
        <taxon>Streptophyta</taxon>
        <taxon>Embryophyta</taxon>
        <taxon>Tracheophyta</taxon>
        <taxon>Spermatophyta</taxon>
        <taxon>Magnoliopsida</taxon>
        <taxon>Liliopsida</taxon>
        <taxon>Poales</taxon>
        <taxon>Poaceae</taxon>
        <taxon>BOP clade</taxon>
        <taxon>Oryzoideae</taxon>
        <taxon>Oryzeae</taxon>
        <taxon>Oryzinae</taxon>
        <taxon>Oryza</taxon>
        <taxon>Oryza meyeriana</taxon>
    </lineage>
</organism>
<sequence>VIRTGGHKTTRRWQSTCRGTTRLSWYGWSDVASAATRWSEGGRGPVHAADRWLLGSVGMLLWRRRGEQARRGWYDAGQHDPTVPLSPQFMARRRARRGGVGAGMAGVAGRGVVCGKRQRRGEGAGMCVRAHRQDSWHRLVDGF</sequence>